<comment type="similarity">
    <text evidence="2">Belongs to the RLP family.</text>
</comment>
<protein>
    <recommendedName>
        <fullName evidence="13">Leucine-rich repeat-containing N-terminal plant-type domain-containing protein</fullName>
    </recommendedName>
</protein>
<dbReference type="InterPro" id="IPR001611">
    <property type="entry name" value="Leu-rich_rpt"/>
</dbReference>
<evidence type="ECO:0008006" key="13">
    <source>
        <dbReference type="Google" id="ProtNLM"/>
    </source>
</evidence>
<evidence type="ECO:0000256" key="3">
    <source>
        <dbReference type="ARBA" id="ARBA00022475"/>
    </source>
</evidence>
<dbReference type="FunFam" id="3.80.10.10:FF:000111">
    <property type="entry name" value="LRR receptor-like serine/threonine-protein kinase ERECTA"/>
    <property type="match status" value="1"/>
</dbReference>
<evidence type="ECO:0000256" key="7">
    <source>
        <dbReference type="ARBA" id="ARBA00022989"/>
    </source>
</evidence>
<evidence type="ECO:0000313" key="12">
    <source>
        <dbReference type="EMBL" id="SPC92333.1"/>
    </source>
</evidence>
<dbReference type="PRINTS" id="PR00019">
    <property type="entry name" value="LEURICHRPT"/>
</dbReference>
<evidence type="ECO:0000256" key="2">
    <source>
        <dbReference type="ARBA" id="ARBA00009592"/>
    </source>
</evidence>
<keyword evidence="3" id="KW-1003">Cell membrane</keyword>
<evidence type="ECO:0000256" key="5">
    <source>
        <dbReference type="ARBA" id="ARBA00022692"/>
    </source>
</evidence>
<keyword evidence="7 11" id="KW-1133">Transmembrane helix</keyword>
<dbReference type="EMBL" id="OIVN01001301">
    <property type="protein sequence ID" value="SPC92333.1"/>
    <property type="molecule type" value="Genomic_DNA"/>
</dbReference>
<evidence type="ECO:0000256" key="6">
    <source>
        <dbReference type="ARBA" id="ARBA00022737"/>
    </source>
</evidence>
<evidence type="ECO:0000256" key="4">
    <source>
        <dbReference type="ARBA" id="ARBA00022614"/>
    </source>
</evidence>
<name>A0A2N9FYL7_FAGSY</name>
<sequence length="368" mass="41400">MYRICHIFYRICHICTSCMPIHFLILLGCHGHYREIPRSLSNCTNLEVFDIGNNNIEDSYPCYLRNISRLRVLVLRSNKFHGAIGCKGPNATWPILQIVDLASNKFTGLDIELVKILTIFTSIDVSNNNLDGPIPEESEELKSLVVLNLSHNAFIGHIPQSLGNLTMLESLDLSSNKLTGEIPIATWQMVLTFLSVLNLSFNQLVGPIPLIKQFSTFSNNSYEGNKGLCGVPLKTECTSDKAPLPPATPKSKSTISTTLIGFDWQFILTGLGFGVGAAVVVAPLMFWEKGRKWHDDSIDKVLLVILPMIGLTYTGCNDFKVEAEEDIEDENTDDCEDDDDDEMEDEEFRRRCRFYRIITPERGDENRT</sequence>
<dbReference type="SUPFAM" id="SSF52058">
    <property type="entry name" value="L domain-like"/>
    <property type="match status" value="1"/>
</dbReference>
<dbReference type="PROSITE" id="PS51257">
    <property type="entry name" value="PROKAR_LIPOPROTEIN"/>
    <property type="match status" value="1"/>
</dbReference>
<dbReference type="GO" id="GO:0005886">
    <property type="term" value="C:plasma membrane"/>
    <property type="evidence" value="ECO:0007669"/>
    <property type="project" value="UniProtKB-SubCell"/>
</dbReference>
<keyword evidence="9" id="KW-0675">Receptor</keyword>
<keyword evidence="10" id="KW-0325">Glycoprotein</keyword>
<feature type="transmembrane region" description="Helical" evidence="11">
    <location>
        <begin position="264"/>
        <end position="287"/>
    </location>
</feature>
<keyword evidence="5 11" id="KW-0812">Transmembrane</keyword>
<dbReference type="Pfam" id="PF13516">
    <property type="entry name" value="LRR_6"/>
    <property type="match status" value="1"/>
</dbReference>
<organism evidence="12">
    <name type="scientific">Fagus sylvatica</name>
    <name type="common">Beechnut</name>
    <dbReference type="NCBI Taxonomy" id="28930"/>
    <lineage>
        <taxon>Eukaryota</taxon>
        <taxon>Viridiplantae</taxon>
        <taxon>Streptophyta</taxon>
        <taxon>Embryophyta</taxon>
        <taxon>Tracheophyta</taxon>
        <taxon>Spermatophyta</taxon>
        <taxon>Magnoliopsida</taxon>
        <taxon>eudicotyledons</taxon>
        <taxon>Gunneridae</taxon>
        <taxon>Pentapetalae</taxon>
        <taxon>rosids</taxon>
        <taxon>fabids</taxon>
        <taxon>Fagales</taxon>
        <taxon>Fagaceae</taxon>
        <taxon>Fagus</taxon>
    </lineage>
</organism>
<keyword evidence="8 11" id="KW-0472">Membrane</keyword>
<dbReference type="PANTHER" id="PTHR27004:SF470">
    <property type="entry name" value="RECEPTOR-LIKE PROTEIN 43"/>
    <property type="match status" value="1"/>
</dbReference>
<evidence type="ECO:0000256" key="9">
    <source>
        <dbReference type="ARBA" id="ARBA00023170"/>
    </source>
</evidence>
<dbReference type="AlphaFoldDB" id="A0A2N9FYL7"/>
<dbReference type="Pfam" id="PF13855">
    <property type="entry name" value="LRR_8"/>
    <property type="match status" value="1"/>
</dbReference>
<evidence type="ECO:0000256" key="10">
    <source>
        <dbReference type="ARBA" id="ARBA00023180"/>
    </source>
</evidence>
<evidence type="ECO:0000256" key="8">
    <source>
        <dbReference type="ARBA" id="ARBA00023136"/>
    </source>
</evidence>
<accession>A0A2N9FYL7</accession>
<keyword evidence="6" id="KW-0677">Repeat</keyword>
<reference evidence="12" key="1">
    <citation type="submission" date="2018-02" db="EMBL/GenBank/DDBJ databases">
        <authorList>
            <person name="Cohen D.B."/>
            <person name="Kent A.D."/>
        </authorList>
    </citation>
    <scope>NUCLEOTIDE SEQUENCE</scope>
</reference>
<evidence type="ECO:0000256" key="1">
    <source>
        <dbReference type="ARBA" id="ARBA00004251"/>
    </source>
</evidence>
<gene>
    <name evidence="12" type="ORF">FSB_LOCUS20215</name>
</gene>
<dbReference type="Gene3D" id="3.80.10.10">
    <property type="entry name" value="Ribonuclease Inhibitor"/>
    <property type="match status" value="1"/>
</dbReference>
<dbReference type="Pfam" id="PF00560">
    <property type="entry name" value="LRR_1"/>
    <property type="match status" value="1"/>
</dbReference>
<proteinExistence type="inferred from homology"/>
<dbReference type="InterPro" id="IPR032675">
    <property type="entry name" value="LRR_dom_sf"/>
</dbReference>
<evidence type="ECO:0000256" key="11">
    <source>
        <dbReference type="SAM" id="Phobius"/>
    </source>
</evidence>
<keyword evidence="4" id="KW-0433">Leucine-rich repeat</keyword>
<dbReference type="PANTHER" id="PTHR27004">
    <property type="entry name" value="RECEPTOR-LIKE PROTEIN 12 ISOFORM X1"/>
    <property type="match status" value="1"/>
</dbReference>
<comment type="subcellular location">
    <subcellularLocation>
        <location evidence="1">Cell membrane</location>
        <topology evidence="1">Single-pass type I membrane protein</topology>
    </subcellularLocation>
</comment>